<accession>A0A5E4WIA2</accession>
<protein>
    <submittedName>
        <fullName evidence="2">Uncharacterized protein</fullName>
    </submittedName>
</protein>
<feature type="region of interest" description="Disordered" evidence="1">
    <location>
        <begin position="146"/>
        <end position="181"/>
    </location>
</feature>
<dbReference type="EMBL" id="CABPSL010000013">
    <property type="protein sequence ID" value="VVE22785.1"/>
    <property type="molecule type" value="Genomic_DNA"/>
</dbReference>
<dbReference type="Proteomes" id="UP000384354">
    <property type="component" value="Unassembled WGS sequence"/>
</dbReference>
<proteinExistence type="predicted"/>
<gene>
    <name evidence="2" type="ORF">PCE31106_03220</name>
</gene>
<evidence type="ECO:0000313" key="2">
    <source>
        <dbReference type="EMBL" id="VVE22785.1"/>
    </source>
</evidence>
<feature type="compositionally biased region" description="Acidic residues" evidence="1">
    <location>
        <begin position="157"/>
        <end position="167"/>
    </location>
</feature>
<dbReference type="RefSeq" id="WP_150563961.1">
    <property type="nucleotide sequence ID" value="NZ_CABPSL010000013.1"/>
</dbReference>
<organism evidence="2 3">
    <name type="scientific">Pandoraea cepalis</name>
    <dbReference type="NCBI Taxonomy" id="2508294"/>
    <lineage>
        <taxon>Bacteria</taxon>
        <taxon>Pseudomonadati</taxon>
        <taxon>Pseudomonadota</taxon>
        <taxon>Betaproteobacteria</taxon>
        <taxon>Burkholderiales</taxon>
        <taxon>Burkholderiaceae</taxon>
        <taxon>Pandoraea</taxon>
    </lineage>
</organism>
<sequence length="254" mass="28419">MAQKLTKKTLAGQPFERRQQVEAELAEMRKLGPTELIDRLRGSSRGAQGRCSVEAMVALIRDGQPEPVLNELVSRVLSRFSTVAAHKLHVRGMYSQEALENVNSAFGEALAFDIVTKSESLDFFEVAFSKAVAGFIHSEVRREKSRRQRYVSTTSKDDEEESASDDTDAFRDVDKLPPGWLSDPERGALTEQLLTQIGALPEKLRKVAILLGLGVQIESIDPSETTIAEECQIKRRAVQYRQDQVVEKLANFKE</sequence>
<name>A0A5E4WIA2_9BURK</name>
<dbReference type="AlphaFoldDB" id="A0A5E4WIA2"/>
<evidence type="ECO:0000256" key="1">
    <source>
        <dbReference type="SAM" id="MobiDB-lite"/>
    </source>
</evidence>
<dbReference type="OrthoDB" id="9133414at2"/>
<reference evidence="2 3" key="1">
    <citation type="submission" date="2019-08" db="EMBL/GenBank/DDBJ databases">
        <authorList>
            <person name="Peeters C."/>
        </authorList>
    </citation>
    <scope>NUCLEOTIDE SEQUENCE [LARGE SCALE GENOMIC DNA]</scope>
    <source>
        <strain evidence="2 3">LMG 31106</strain>
    </source>
</reference>
<evidence type="ECO:0000313" key="3">
    <source>
        <dbReference type="Proteomes" id="UP000384354"/>
    </source>
</evidence>